<accession>A0A6C0HJI4</accession>
<organism evidence="1">
    <name type="scientific">viral metagenome</name>
    <dbReference type="NCBI Taxonomy" id="1070528"/>
    <lineage>
        <taxon>unclassified sequences</taxon>
        <taxon>metagenomes</taxon>
        <taxon>organismal metagenomes</taxon>
    </lineage>
</organism>
<name>A0A6C0HJI4_9ZZZZ</name>
<proteinExistence type="predicted"/>
<reference evidence="1" key="1">
    <citation type="journal article" date="2020" name="Nature">
        <title>Giant virus diversity and host interactions through global metagenomics.</title>
        <authorList>
            <person name="Schulz F."/>
            <person name="Roux S."/>
            <person name="Paez-Espino D."/>
            <person name="Jungbluth S."/>
            <person name="Walsh D.A."/>
            <person name="Denef V.J."/>
            <person name="McMahon K.D."/>
            <person name="Konstantinidis K.T."/>
            <person name="Eloe-Fadrosh E.A."/>
            <person name="Kyrpides N.C."/>
            <person name="Woyke T."/>
        </authorList>
    </citation>
    <scope>NUCLEOTIDE SEQUENCE</scope>
    <source>
        <strain evidence="1">GVMAG-M-3300023184-121</strain>
    </source>
</reference>
<evidence type="ECO:0000313" key="1">
    <source>
        <dbReference type="EMBL" id="QHT80821.1"/>
    </source>
</evidence>
<sequence>MSSVSRSFAQIAPRSKYLFVLRQSTNGGFTAAVLAAAIAASQTIIKSYDGTVLNTTNFDSFLNGIGARYNLDIGDLYRDLGKQLHLYQNDVHVVTFTYCQRVQDPSGQLTEGVGSEPSIYMCTWQAAGENCPNPLGMVKAVRTG</sequence>
<dbReference type="EMBL" id="MN739974">
    <property type="protein sequence ID" value="QHT80821.1"/>
    <property type="molecule type" value="Genomic_DNA"/>
</dbReference>
<protein>
    <submittedName>
        <fullName evidence="1">Uncharacterized protein</fullName>
    </submittedName>
</protein>
<dbReference type="AlphaFoldDB" id="A0A6C0HJI4"/>